<dbReference type="AlphaFoldDB" id="Q11BX2"/>
<dbReference type="HOGENOM" id="CLU_2552120_0_0_5"/>
<dbReference type="EMBL" id="CP000390">
    <property type="protein sequence ID" value="ABG65103.1"/>
    <property type="molecule type" value="Genomic_DNA"/>
</dbReference>
<protein>
    <submittedName>
        <fullName evidence="2">Uncharacterized protein</fullName>
    </submittedName>
</protein>
<dbReference type="STRING" id="266779.Meso_3735"/>
<accession>Q11BX2</accession>
<reference evidence="2" key="1">
    <citation type="submission" date="2006-06" db="EMBL/GenBank/DDBJ databases">
        <title>Complete sequence of chromosome of Chelativorans sp. BNC1.</title>
        <authorList>
            <consortium name="US DOE Joint Genome Institute"/>
            <person name="Copeland A."/>
            <person name="Lucas S."/>
            <person name="Lapidus A."/>
            <person name="Barry K."/>
            <person name="Detter J.C."/>
            <person name="Glavina del Rio T."/>
            <person name="Hammon N."/>
            <person name="Israni S."/>
            <person name="Dalin E."/>
            <person name="Tice H."/>
            <person name="Pitluck S."/>
            <person name="Chertkov O."/>
            <person name="Brettin T."/>
            <person name="Bruce D."/>
            <person name="Han C."/>
            <person name="Tapia R."/>
            <person name="Gilna P."/>
            <person name="Schmutz J."/>
            <person name="Larimer F."/>
            <person name="Land M."/>
            <person name="Hauser L."/>
            <person name="Kyrpides N."/>
            <person name="Mikhailova N."/>
            <person name="Richardson P."/>
        </authorList>
    </citation>
    <scope>NUCLEOTIDE SEQUENCE</scope>
    <source>
        <strain evidence="2">BNC1</strain>
    </source>
</reference>
<sequence length="82" mass="8906">MPRPDHDRRVDLASTGQLTRKDPMVDGIEPTSFWKATGNFDIGAFGLSARRVSATPPTMPTLVDAVPSAAAFALAIIRKNRR</sequence>
<organism evidence="2">
    <name type="scientific">Chelativorans sp. (strain BNC1)</name>
    <dbReference type="NCBI Taxonomy" id="266779"/>
    <lineage>
        <taxon>Bacteria</taxon>
        <taxon>Pseudomonadati</taxon>
        <taxon>Pseudomonadota</taxon>
        <taxon>Alphaproteobacteria</taxon>
        <taxon>Hyphomicrobiales</taxon>
        <taxon>Phyllobacteriaceae</taxon>
        <taxon>Chelativorans</taxon>
    </lineage>
</organism>
<evidence type="ECO:0000313" key="2">
    <source>
        <dbReference type="EMBL" id="ABG65103.1"/>
    </source>
</evidence>
<feature type="region of interest" description="Disordered" evidence="1">
    <location>
        <begin position="1"/>
        <end position="24"/>
    </location>
</feature>
<gene>
    <name evidence="2" type="ordered locus">Meso_3735</name>
</gene>
<feature type="compositionally biased region" description="Basic and acidic residues" evidence="1">
    <location>
        <begin position="1"/>
        <end position="11"/>
    </location>
</feature>
<proteinExistence type="predicted"/>
<name>Q11BX2_CHESB</name>
<dbReference type="KEGG" id="mes:Meso_3735"/>
<evidence type="ECO:0000256" key="1">
    <source>
        <dbReference type="SAM" id="MobiDB-lite"/>
    </source>
</evidence>